<dbReference type="EMBL" id="MSIE01000009">
    <property type="protein sequence ID" value="OLF18183.1"/>
    <property type="molecule type" value="Genomic_DNA"/>
</dbReference>
<dbReference type="GO" id="GO:0003700">
    <property type="term" value="F:DNA-binding transcription factor activity"/>
    <property type="evidence" value="ECO:0007669"/>
    <property type="project" value="InterPro"/>
</dbReference>
<evidence type="ECO:0000256" key="2">
    <source>
        <dbReference type="ARBA" id="ARBA00023125"/>
    </source>
</evidence>
<dbReference type="InterPro" id="IPR050204">
    <property type="entry name" value="AraC_XylS_family_regulators"/>
</dbReference>
<dbReference type="RefSeq" id="WP_075124854.1">
    <property type="nucleotide sequence ID" value="NZ_MSIE01000009.1"/>
</dbReference>
<dbReference type="InterPro" id="IPR009057">
    <property type="entry name" value="Homeodomain-like_sf"/>
</dbReference>
<sequence length="255" mass="27300">MAVREQALEVPAELGEWISDLDVATVEDRAPGHPVVDEPDHATRLVLRVAPGRGGELVVVGPRTRASYHVSQPGLWCARATLRPGRAARLLGCPAGQLVDRILPLGVFRPPVSPAESFAHLLTHALPTATTPRETLLRDAVTLLSTGTEGVAGVARRLGVSERHLRTVFADDVGLSPKHFARIERLRTVLADSPRRPLAELAATLGFSDQSHLSGEFRRFMGVSPAAFRRGELPPATGCSARSVTVAPAGDPVRR</sequence>
<dbReference type="Gene3D" id="1.10.10.60">
    <property type="entry name" value="Homeodomain-like"/>
    <property type="match status" value="1"/>
</dbReference>
<dbReference type="InterPro" id="IPR018062">
    <property type="entry name" value="HTH_AraC-typ_CS"/>
</dbReference>
<dbReference type="AlphaFoldDB" id="A0A1Q8CV01"/>
<dbReference type="InterPro" id="IPR018060">
    <property type="entry name" value="HTH_AraC"/>
</dbReference>
<gene>
    <name evidence="5" type="ORF">BU204_07545</name>
</gene>
<protein>
    <recommendedName>
        <fullName evidence="4">HTH araC/xylS-type domain-containing protein</fullName>
    </recommendedName>
</protein>
<dbReference type="SUPFAM" id="SSF46689">
    <property type="entry name" value="Homeodomain-like"/>
    <property type="match status" value="1"/>
</dbReference>
<keyword evidence="1" id="KW-0805">Transcription regulation</keyword>
<proteinExistence type="predicted"/>
<evidence type="ECO:0000259" key="4">
    <source>
        <dbReference type="PROSITE" id="PS01124"/>
    </source>
</evidence>
<organism evidence="5 6">
    <name type="scientific">Actinophytocola xanthii</name>
    <dbReference type="NCBI Taxonomy" id="1912961"/>
    <lineage>
        <taxon>Bacteria</taxon>
        <taxon>Bacillati</taxon>
        <taxon>Actinomycetota</taxon>
        <taxon>Actinomycetes</taxon>
        <taxon>Pseudonocardiales</taxon>
        <taxon>Pseudonocardiaceae</taxon>
    </lineage>
</organism>
<reference evidence="5 6" key="1">
    <citation type="submission" date="2016-12" db="EMBL/GenBank/DDBJ databases">
        <title>The draft genome sequence of Actinophytocola sp. 11-183.</title>
        <authorList>
            <person name="Wang W."/>
            <person name="Yuan L."/>
        </authorList>
    </citation>
    <scope>NUCLEOTIDE SEQUENCE [LARGE SCALE GENOMIC DNA]</scope>
    <source>
        <strain evidence="5 6">11-183</strain>
    </source>
</reference>
<feature type="domain" description="HTH araC/xylS-type" evidence="4">
    <location>
        <begin position="151"/>
        <end position="231"/>
    </location>
</feature>
<dbReference type="PROSITE" id="PS00041">
    <property type="entry name" value="HTH_ARAC_FAMILY_1"/>
    <property type="match status" value="1"/>
</dbReference>
<keyword evidence="2" id="KW-0238">DNA-binding</keyword>
<dbReference type="PANTHER" id="PTHR46796:SF6">
    <property type="entry name" value="ARAC SUBFAMILY"/>
    <property type="match status" value="1"/>
</dbReference>
<dbReference type="STRING" id="1912961.BU204_07545"/>
<dbReference type="SMART" id="SM00342">
    <property type="entry name" value="HTH_ARAC"/>
    <property type="match status" value="1"/>
</dbReference>
<keyword evidence="3" id="KW-0804">Transcription</keyword>
<evidence type="ECO:0000313" key="5">
    <source>
        <dbReference type="EMBL" id="OLF18183.1"/>
    </source>
</evidence>
<dbReference type="Proteomes" id="UP000185596">
    <property type="component" value="Unassembled WGS sequence"/>
</dbReference>
<accession>A0A1Q8CV01</accession>
<name>A0A1Q8CV01_9PSEU</name>
<dbReference type="GO" id="GO:0043565">
    <property type="term" value="F:sequence-specific DNA binding"/>
    <property type="evidence" value="ECO:0007669"/>
    <property type="project" value="InterPro"/>
</dbReference>
<evidence type="ECO:0000256" key="3">
    <source>
        <dbReference type="ARBA" id="ARBA00023163"/>
    </source>
</evidence>
<evidence type="ECO:0000256" key="1">
    <source>
        <dbReference type="ARBA" id="ARBA00023015"/>
    </source>
</evidence>
<comment type="caution">
    <text evidence="5">The sequence shown here is derived from an EMBL/GenBank/DDBJ whole genome shotgun (WGS) entry which is preliminary data.</text>
</comment>
<dbReference type="PANTHER" id="PTHR46796">
    <property type="entry name" value="HTH-TYPE TRANSCRIPTIONAL ACTIVATOR RHAS-RELATED"/>
    <property type="match status" value="1"/>
</dbReference>
<evidence type="ECO:0000313" key="6">
    <source>
        <dbReference type="Proteomes" id="UP000185596"/>
    </source>
</evidence>
<keyword evidence="6" id="KW-1185">Reference proteome</keyword>
<dbReference type="Pfam" id="PF12833">
    <property type="entry name" value="HTH_18"/>
    <property type="match status" value="1"/>
</dbReference>
<dbReference type="PROSITE" id="PS01124">
    <property type="entry name" value="HTH_ARAC_FAMILY_2"/>
    <property type="match status" value="1"/>
</dbReference>
<dbReference type="OrthoDB" id="2559672at2"/>